<protein>
    <submittedName>
        <fullName evidence="2">Uncharacterized protein</fullName>
    </submittedName>
</protein>
<evidence type="ECO:0000256" key="1">
    <source>
        <dbReference type="SAM" id="MobiDB-lite"/>
    </source>
</evidence>
<feature type="compositionally biased region" description="Polar residues" evidence="1">
    <location>
        <begin position="125"/>
        <end position="139"/>
    </location>
</feature>
<dbReference type="EMBL" id="VXIV02002711">
    <property type="protein sequence ID" value="KAF6023448.1"/>
    <property type="molecule type" value="Genomic_DNA"/>
</dbReference>
<name>A0A7J7JDJ3_BUGNE</name>
<sequence>MRRRKRHVDNGHLLAFSMLYAADQLPHDKLFTRQPSLIPRQDIYISKSMLSAIKMRVKLVINQAQNGGSLGEERMRPGTEMLADNQSSTPDACRPAENISHVSRARSVRTATSIPPASTLRRPQATRSHTVSTGSLVTNRTVVTTDSPLTDRTAATTDSTVTGRTAVYTASAVTDRNAVTTNSAISTVSVPSAMNDKHTVTSIKSVTDRRTVTTDSEMTDIKRVATNQRVSTTKKVAVSHVTVSNPVSASAANGAGMTLNLSVGSRDHDTLHPTVRRLRERVKELKQQALCLEQSQAIKCMLQMENVKLPNHQLQGDEQEIVVSKCVCDFHDQHRSEAVPCLVLLSTRLRKDNSSEMMQHHKHCSANLCIGC</sequence>
<dbReference type="Proteomes" id="UP000593567">
    <property type="component" value="Unassembled WGS sequence"/>
</dbReference>
<reference evidence="2" key="1">
    <citation type="submission" date="2020-06" db="EMBL/GenBank/DDBJ databases">
        <title>Draft genome of Bugula neritina, a colonial animal packing powerful symbionts and potential medicines.</title>
        <authorList>
            <person name="Rayko M."/>
        </authorList>
    </citation>
    <scope>NUCLEOTIDE SEQUENCE [LARGE SCALE GENOMIC DNA]</scope>
    <source>
        <strain evidence="2">Kwan_BN1</strain>
    </source>
</reference>
<dbReference type="AlphaFoldDB" id="A0A7J7JDJ3"/>
<feature type="region of interest" description="Disordered" evidence="1">
    <location>
        <begin position="103"/>
        <end position="139"/>
    </location>
</feature>
<gene>
    <name evidence="2" type="ORF">EB796_018241</name>
</gene>
<keyword evidence="3" id="KW-1185">Reference proteome</keyword>
<accession>A0A7J7JDJ3</accession>
<proteinExistence type="predicted"/>
<evidence type="ECO:0000313" key="2">
    <source>
        <dbReference type="EMBL" id="KAF6023448.1"/>
    </source>
</evidence>
<organism evidence="2 3">
    <name type="scientific">Bugula neritina</name>
    <name type="common">Brown bryozoan</name>
    <name type="synonym">Sertularia neritina</name>
    <dbReference type="NCBI Taxonomy" id="10212"/>
    <lineage>
        <taxon>Eukaryota</taxon>
        <taxon>Metazoa</taxon>
        <taxon>Spiralia</taxon>
        <taxon>Lophotrochozoa</taxon>
        <taxon>Bryozoa</taxon>
        <taxon>Gymnolaemata</taxon>
        <taxon>Cheilostomatida</taxon>
        <taxon>Flustrina</taxon>
        <taxon>Buguloidea</taxon>
        <taxon>Bugulidae</taxon>
        <taxon>Bugula</taxon>
    </lineage>
</organism>
<comment type="caution">
    <text evidence="2">The sequence shown here is derived from an EMBL/GenBank/DDBJ whole genome shotgun (WGS) entry which is preliminary data.</text>
</comment>
<evidence type="ECO:0000313" key="3">
    <source>
        <dbReference type="Proteomes" id="UP000593567"/>
    </source>
</evidence>